<dbReference type="AlphaFoldDB" id="A0A409YA33"/>
<evidence type="ECO:0000313" key="2">
    <source>
        <dbReference type="EMBL" id="PPQ99865.1"/>
    </source>
</evidence>
<dbReference type="InParanoid" id="A0A409YA33"/>
<keyword evidence="3" id="KW-1185">Reference proteome</keyword>
<dbReference type="EMBL" id="NHTK01001343">
    <property type="protein sequence ID" value="PPQ99865.1"/>
    <property type="molecule type" value="Genomic_DNA"/>
</dbReference>
<feature type="region of interest" description="Disordered" evidence="1">
    <location>
        <begin position="557"/>
        <end position="578"/>
    </location>
</feature>
<feature type="compositionally biased region" description="Basic and acidic residues" evidence="1">
    <location>
        <begin position="558"/>
        <end position="570"/>
    </location>
</feature>
<feature type="region of interest" description="Disordered" evidence="1">
    <location>
        <begin position="249"/>
        <end position="269"/>
    </location>
</feature>
<dbReference type="STRING" id="181874.A0A409YA33"/>
<feature type="region of interest" description="Disordered" evidence="1">
    <location>
        <begin position="645"/>
        <end position="700"/>
    </location>
</feature>
<name>A0A409YA33_9AGAR</name>
<comment type="caution">
    <text evidence="2">The sequence shown here is derived from an EMBL/GenBank/DDBJ whole genome shotgun (WGS) entry which is preliminary data.</text>
</comment>
<evidence type="ECO:0000256" key="1">
    <source>
        <dbReference type="SAM" id="MobiDB-lite"/>
    </source>
</evidence>
<dbReference type="Proteomes" id="UP000284842">
    <property type="component" value="Unassembled WGS sequence"/>
</dbReference>
<protein>
    <submittedName>
        <fullName evidence="2">Uncharacterized protein</fullName>
    </submittedName>
</protein>
<dbReference type="OrthoDB" id="3069035at2759"/>
<reference evidence="2 3" key="1">
    <citation type="journal article" date="2018" name="Evol. Lett.">
        <title>Horizontal gene cluster transfer increased hallucinogenic mushroom diversity.</title>
        <authorList>
            <person name="Reynolds H.T."/>
            <person name="Vijayakumar V."/>
            <person name="Gluck-Thaler E."/>
            <person name="Korotkin H.B."/>
            <person name="Matheny P.B."/>
            <person name="Slot J.C."/>
        </authorList>
    </citation>
    <scope>NUCLEOTIDE SEQUENCE [LARGE SCALE GENOMIC DNA]</scope>
    <source>
        <strain evidence="2 3">2629</strain>
    </source>
</reference>
<evidence type="ECO:0000313" key="3">
    <source>
        <dbReference type="Proteomes" id="UP000284842"/>
    </source>
</evidence>
<gene>
    <name evidence="2" type="ORF">CVT24_009616</name>
</gene>
<feature type="region of interest" description="Disordered" evidence="1">
    <location>
        <begin position="72"/>
        <end position="111"/>
    </location>
</feature>
<feature type="compositionally biased region" description="Polar residues" evidence="1">
    <location>
        <begin position="87"/>
        <end position="110"/>
    </location>
</feature>
<feature type="region of interest" description="Disordered" evidence="1">
    <location>
        <begin position="1"/>
        <end position="27"/>
    </location>
</feature>
<sequence>MTDHPTSPGAPGDPSNVFRALNPSRRNPFNLLGRGGAVQQGQRAVSPRLPAFGTTPIGASLMGTFEPPNPFNNHSYGLSTPAGPSLTPRTDSTPLSMQSNASSVRASGTSIPIDPSLLSPFESMPATRATSSKSAGMGMPSAAVSRPPVASDGSKNRGAQLVMAVSTVQTETAVLKQEVQTLREEVKSLKRNIEGEQKQVSEALAKVALLQRELANTAKMGSIIEAVNAKIAELQDRMEGVEGELQVADSAGAGQTTWREKGGSDWVNEDSSGDMTGVLTAAQISIECTTSNEFKRLLRRAFVLAMRLPDKMTPEVLPDWPADGEVLPTQVGSEEPVIRFRWEEQASHRDNFTGLEKICSELKKSLNASTAKPQLPEREDFDVDAFDKILQGDIMERVKSKYNQLARSVRAHRELTAKAAAVVGAVGDRGGDQDGLEDEIEVADGAARRNAEAGGMSKEMVARIRSRTYSKFTVRQRKLESLPENHDLRDMKYRPLATAVNLHSDDEDKIDAHGNIVPNVFVSRAPSWRSEECQNWFTRVDEIPDPNVEAGKRMRSSYIRERGPEKHDPPRSTNEMSKRARRWMFKDEWYNDPVNKDFVKPSCVTLTSGKAWGDAKEPEEIEAESDRVKEAKKAVAQRKKIKTEAGNILLGGRGGRGGRGRGGRQQNKGKAKETEPIASGSNVDPGPGLPGGSGASPEDEIEALFDMYERD</sequence>
<organism evidence="2 3">
    <name type="scientific">Panaeolus cyanescens</name>
    <dbReference type="NCBI Taxonomy" id="181874"/>
    <lineage>
        <taxon>Eukaryota</taxon>
        <taxon>Fungi</taxon>
        <taxon>Dikarya</taxon>
        <taxon>Basidiomycota</taxon>
        <taxon>Agaricomycotina</taxon>
        <taxon>Agaricomycetes</taxon>
        <taxon>Agaricomycetidae</taxon>
        <taxon>Agaricales</taxon>
        <taxon>Agaricineae</taxon>
        <taxon>Galeropsidaceae</taxon>
        <taxon>Panaeolus</taxon>
    </lineage>
</organism>
<feature type="region of interest" description="Disordered" evidence="1">
    <location>
        <begin position="128"/>
        <end position="155"/>
    </location>
</feature>
<proteinExistence type="predicted"/>
<accession>A0A409YA33</accession>